<gene>
    <name evidence="1" type="ORF">FGL95_10435</name>
</gene>
<dbReference type="InterPro" id="IPR019587">
    <property type="entry name" value="Polyketide_cyclase/dehydratase"/>
</dbReference>
<dbReference type="RefSeq" id="WP_169586339.1">
    <property type="nucleotide sequence ID" value="NZ_VCQU01000003.1"/>
</dbReference>
<dbReference type="Proteomes" id="UP000535543">
    <property type="component" value="Unassembled WGS sequence"/>
</dbReference>
<dbReference type="EMBL" id="VCQU01000003">
    <property type="protein sequence ID" value="NMN95447.1"/>
    <property type="molecule type" value="Genomic_DNA"/>
</dbReference>
<sequence length="146" mass="15556">MNRFGGTTTIARSIDEVFAFLADGENDKKFSSRIIEIHNTTPGQHGVGTVYVSKAKDLGLTMQHKFEITAFESPTLIRWKEIPGGPAWVAEGGYDLEAVGAQTKLTFFNEIAGRGPGKLLARLAARGGAKAADAFLASLKSAVEAS</sequence>
<accession>A0A848KHS1</accession>
<dbReference type="InterPro" id="IPR023393">
    <property type="entry name" value="START-like_dom_sf"/>
</dbReference>
<evidence type="ECO:0000313" key="1">
    <source>
        <dbReference type="EMBL" id="NMN95447.1"/>
    </source>
</evidence>
<dbReference type="AlphaFoldDB" id="A0A848KHS1"/>
<dbReference type="Pfam" id="PF10604">
    <property type="entry name" value="Polyketide_cyc2"/>
    <property type="match status" value="1"/>
</dbReference>
<protein>
    <submittedName>
        <fullName evidence="1">Polyketide cyclase</fullName>
    </submittedName>
</protein>
<proteinExistence type="predicted"/>
<dbReference type="Gene3D" id="3.30.530.20">
    <property type="match status" value="1"/>
</dbReference>
<dbReference type="SUPFAM" id="SSF55961">
    <property type="entry name" value="Bet v1-like"/>
    <property type="match status" value="1"/>
</dbReference>
<comment type="caution">
    <text evidence="1">The sequence shown here is derived from an EMBL/GenBank/DDBJ whole genome shotgun (WGS) entry which is preliminary data.</text>
</comment>
<name>A0A848KHS1_9NOCA</name>
<keyword evidence="2" id="KW-1185">Reference proteome</keyword>
<reference evidence="1 2" key="1">
    <citation type="submission" date="2019-05" db="EMBL/GenBank/DDBJ databases">
        <authorList>
            <person name="Lee S.D."/>
        </authorList>
    </citation>
    <scope>NUCLEOTIDE SEQUENCE [LARGE SCALE GENOMIC DNA]</scope>
    <source>
        <strain evidence="1 2">YC2-7</strain>
    </source>
</reference>
<reference evidence="1 2" key="2">
    <citation type="submission" date="2020-06" db="EMBL/GenBank/DDBJ databases">
        <title>Antribacter stalactiti gen. nov., sp. nov., a new member of the family Nacardiaceae isolated from a cave.</title>
        <authorList>
            <person name="Kim I.S."/>
        </authorList>
    </citation>
    <scope>NUCLEOTIDE SEQUENCE [LARGE SCALE GENOMIC DNA]</scope>
    <source>
        <strain evidence="1 2">YC2-7</strain>
    </source>
</reference>
<organism evidence="1 2">
    <name type="scientific">Antrihabitans stalactiti</name>
    <dbReference type="NCBI Taxonomy" id="2584121"/>
    <lineage>
        <taxon>Bacteria</taxon>
        <taxon>Bacillati</taxon>
        <taxon>Actinomycetota</taxon>
        <taxon>Actinomycetes</taxon>
        <taxon>Mycobacteriales</taxon>
        <taxon>Nocardiaceae</taxon>
        <taxon>Antrihabitans</taxon>
    </lineage>
</organism>
<evidence type="ECO:0000313" key="2">
    <source>
        <dbReference type="Proteomes" id="UP000535543"/>
    </source>
</evidence>